<dbReference type="AlphaFoldDB" id="A0A1J4JJ49"/>
<dbReference type="Proteomes" id="UP000179807">
    <property type="component" value="Unassembled WGS sequence"/>
</dbReference>
<dbReference type="VEuPathDB" id="TrichDB:TRFO_34990"/>
<gene>
    <name evidence="1" type="ORF">TRFO_34990</name>
</gene>
<name>A0A1J4JJ49_9EUKA</name>
<protein>
    <submittedName>
        <fullName evidence="1">Uncharacterized protein</fullName>
    </submittedName>
</protein>
<dbReference type="EMBL" id="MLAK01001046">
    <property type="protein sequence ID" value="OHS98617.1"/>
    <property type="molecule type" value="Genomic_DNA"/>
</dbReference>
<dbReference type="OrthoDB" id="10687790at2759"/>
<proteinExistence type="predicted"/>
<reference evidence="1" key="1">
    <citation type="submission" date="2016-10" db="EMBL/GenBank/DDBJ databases">
        <authorList>
            <person name="Benchimol M."/>
            <person name="Almeida L.G."/>
            <person name="Vasconcelos A.T."/>
            <person name="Perreira-Neves A."/>
            <person name="Rosa I.A."/>
            <person name="Tasca T."/>
            <person name="Bogo M.R."/>
            <person name="de Souza W."/>
        </authorList>
    </citation>
    <scope>NUCLEOTIDE SEQUENCE [LARGE SCALE GENOMIC DNA]</scope>
    <source>
        <strain evidence="1">K</strain>
    </source>
</reference>
<organism evidence="1 2">
    <name type="scientific">Tritrichomonas foetus</name>
    <dbReference type="NCBI Taxonomy" id="1144522"/>
    <lineage>
        <taxon>Eukaryota</taxon>
        <taxon>Metamonada</taxon>
        <taxon>Parabasalia</taxon>
        <taxon>Tritrichomonadida</taxon>
        <taxon>Tritrichomonadidae</taxon>
        <taxon>Tritrichomonas</taxon>
    </lineage>
</organism>
<evidence type="ECO:0000313" key="1">
    <source>
        <dbReference type="EMBL" id="OHS98617.1"/>
    </source>
</evidence>
<keyword evidence="2" id="KW-1185">Reference proteome</keyword>
<dbReference type="GeneID" id="94844691"/>
<dbReference type="RefSeq" id="XP_068351754.1">
    <property type="nucleotide sequence ID" value="XM_068509987.1"/>
</dbReference>
<evidence type="ECO:0000313" key="2">
    <source>
        <dbReference type="Proteomes" id="UP000179807"/>
    </source>
</evidence>
<sequence>MFFRRNSQRRPNENDLIKDINTKSLEDVLLHPNLLTSIRNEIPSFLNYFFSEDGSSNSNFQKLVEYALSDIQPPNPNLKYNQILNNAASVLSFPSDEMRQRVLEDRNKILFKSLENFVVNPKVTQPLLAGHFQRIVENLMLFSPDKFFDEPFHTKLIDFLVRYIQISGYNELLIHILTDFSQHFKGNSICIVFEKILRKATFATYNIIINVSKQDDFMTLSRSQKNNLDRNNLTWMKDFQPLNLDKETIPFPHYVMSDLKNYTNKHLAEIAFEYSSKFFSRNEDNLGRSFSKSTKMSRFTPRTQSIASTMNSGFRKLEKNCYNTIVKSHSDNQNPMSKNYDFSEIYNFHEAKFIAYQCLSCIRKVYIENFKLIRFLQREDFVEMLLYCGVFSDVESPVSSEAFGLLFVIINGYSHNNEFFISNNGDNNSDDGSNSDDEFHETYSPNEIKYDIPPFDTESVEKLVHKYAEIFHFDVDNLTNQMVSAFLIFWNHRYEDTVADDGEIIYSDKYLPEPVVLPKTLTPFLILEPLIFSEPPVSDRLNIHYLNIIKLLIRKREFLTGKNLQKIEAYPEDVRRKIYQIDLLLFEFMTRDFTIYISPNQSRKMKFPNALKLIFPCVPDETTSRSPLCGTPREIFLLVSKTQIFGWKDHVSRMSVLIDDVYQQIDNNGEFMVKLNYYKNRMPILKENDLIHSNMKPGDTREAVSIEEYNQKLRDEAKAIQSID</sequence>
<accession>A0A1J4JJ49</accession>
<comment type="caution">
    <text evidence="1">The sequence shown here is derived from an EMBL/GenBank/DDBJ whole genome shotgun (WGS) entry which is preliminary data.</text>
</comment>